<reference evidence="7 8" key="2">
    <citation type="journal article" date="2022" name="Arch. Microbiol.">
        <title>Rhodococcus pseudokoreensis sp. nov. isolated from the rhizosphere of young M26 apple rootstocks.</title>
        <authorList>
            <person name="Kampfer P."/>
            <person name="Glaeser S.P."/>
            <person name="Blom J."/>
            <person name="Wolf J."/>
            <person name="Benning S."/>
            <person name="Schloter M."/>
            <person name="Neumann-Schaal M."/>
        </authorList>
    </citation>
    <scope>NUCLEOTIDE SEQUENCE [LARGE SCALE GENOMIC DNA]</scope>
    <source>
        <strain evidence="7 8">R79</strain>
    </source>
</reference>
<feature type="domain" description="HTH tetR-type" evidence="6">
    <location>
        <begin position="6"/>
        <end position="66"/>
    </location>
</feature>
<name>A0A974W793_9NOCA</name>
<dbReference type="PROSITE" id="PS50977">
    <property type="entry name" value="HTH_TETR_2"/>
    <property type="match status" value="1"/>
</dbReference>
<protein>
    <submittedName>
        <fullName evidence="7">TetR/AcrR family transcriptional regulator C-terminal domain-containing protein</fullName>
    </submittedName>
</protein>
<dbReference type="RefSeq" id="WP_206008367.1">
    <property type="nucleotide sequence ID" value="NZ_CP070619.1"/>
</dbReference>
<dbReference type="PRINTS" id="PR00455">
    <property type="entry name" value="HTHTETR"/>
</dbReference>
<organism evidence="7 8">
    <name type="scientific">Rhodococcus pseudokoreensis</name>
    <dbReference type="NCBI Taxonomy" id="2811421"/>
    <lineage>
        <taxon>Bacteria</taxon>
        <taxon>Bacillati</taxon>
        <taxon>Actinomycetota</taxon>
        <taxon>Actinomycetes</taxon>
        <taxon>Mycobacteriales</taxon>
        <taxon>Nocardiaceae</taxon>
        <taxon>Rhodococcus</taxon>
    </lineage>
</organism>
<evidence type="ECO:0000256" key="4">
    <source>
        <dbReference type="ARBA" id="ARBA00023163"/>
    </source>
</evidence>
<dbReference type="InterPro" id="IPR001647">
    <property type="entry name" value="HTH_TetR"/>
</dbReference>
<evidence type="ECO:0000256" key="1">
    <source>
        <dbReference type="ARBA" id="ARBA00022491"/>
    </source>
</evidence>
<dbReference type="PRINTS" id="PR00400">
    <property type="entry name" value="TETREPRESSOR"/>
</dbReference>
<dbReference type="InterPro" id="IPR036271">
    <property type="entry name" value="Tet_transcr_reg_TetR-rel_C_sf"/>
</dbReference>
<dbReference type="Gene3D" id="1.10.10.60">
    <property type="entry name" value="Homeodomain-like"/>
    <property type="match status" value="1"/>
</dbReference>
<dbReference type="SUPFAM" id="SSF48498">
    <property type="entry name" value="Tetracyclin repressor-like, C-terminal domain"/>
    <property type="match status" value="1"/>
</dbReference>
<evidence type="ECO:0000313" key="8">
    <source>
        <dbReference type="Proteomes" id="UP000662986"/>
    </source>
</evidence>
<keyword evidence="8" id="KW-1185">Reference proteome</keyword>
<evidence type="ECO:0000256" key="3">
    <source>
        <dbReference type="ARBA" id="ARBA00023125"/>
    </source>
</evidence>
<evidence type="ECO:0000256" key="5">
    <source>
        <dbReference type="PROSITE-ProRule" id="PRU00335"/>
    </source>
</evidence>
<evidence type="ECO:0000259" key="6">
    <source>
        <dbReference type="PROSITE" id="PS50977"/>
    </source>
</evidence>
<dbReference type="Gene3D" id="1.10.357.10">
    <property type="entry name" value="Tetracycline Repressor, domain 2"/>
    <property type="match status" value="1"/>
</dbReference>
<accession>A0A974W793</accession>
<gene>
    <name evidence="7" type="ORF">JWS13_26835</name>
</gene>
<dbReference type="InterPro" id="IPR003012">
    <property type="entry name" value="Tet_transcr_reg_TetR"/>
</dbReference>
<dbReference type="Pfam" id="PF00440">
    <property type="entry name" value="TetR_N"/>
    <property type="match status" value="1"/>
</dbReference>
<keyword evidence="2" id="KW-0805">Transcription regulation</keyword>
<proteinExistence type="predicted"/>
<dbReference type="PANTHER" id="PTHR30055:SF151">
    <property type="entry name" value="TRANSCRIPTIONAL REGULATORY PROTEIN"/>
    <property type="match status" value="1"/>
</dbReference>
<keyword evidence="4" id="KW-0804">Transcription</keyword>
<sequence>MPYPRRTDRDSIVSAAIELMQERGLDSVSLRAIATRLGVRQPGLYHYFGGKAELLDAVAEEILCRWHTDRIPVDGERWDEFVARNARSLRRAMLGVRDGARLIASTGSRSPSLDNAIEQITLLEDAGFSGTDAALALIAVSRYTIGSAIEQQTARDGGEIVIATDRTDAAASHLIDIARQVVALGQDHEFETGLAALLRGLGPRARFAPQE</sequence>
<dbReference type="PANTHER" id="PTHR30055">
    <property type="entry name" value="HTH-TYPE TRANSCRIPTIONAL REGULATOR RUTR"/>
    <property type="match status" value="1"/>
</dbReference>
<evidence type="ECO:0000313" key="7">
    <source>
        <dbReference type="EMBL" id="QSE91997.1"/>
    </source>
</evidence>
<evidence type="ECO:0000256" key="2">
    <source>
        <dbReference type="ARBA" id="ARBA00023015"/>
    </source>
</evidence>
<dbReference type="InterPro" id="IPR004111">
    <property type="entry name" value="Repressor_TetR_C"/>
</dbReference>
<dbReference type="Proteomes" id="UP000662986">
    <property type="component" value="Chromosome"/>
</dbReference>
<dbReference type="SUPFAM" id="SSF46689">
    <property type="entry name" value="Homeodomain-like"/>
    <property type="match status" value="1"/>
</dbReference>
<reference evidence="7 8" key="1">
    <citation type="journal article" date="2021" name="Microbiol. Resour. Announc.">
        <title>Complete Genome Sequences of Two Rhodococcus sp. Strains with Large and Linear Chromosomes, Isolated from Apple Rhizosphere.</title>
        <authorList>
            <person name="Benning S."/>
            <person name="Brugnone N."/>
            <person name="Siani R."/>
            <person name="Kublik S."/>
            <person name="Schloter M."/>
            <person name="Rad V."/>
        </authorList>
    </citation>
    <scope>NUCLEOTIDE SEQUENCE [LARGE SCALE GENOMIC DNA]</scope>
    <source>
        <strain evidence="7 8">R79</strain>
    </source>
</reference>
<feature type="DNA-binding region" description="H-T-H motif" evidence="5">
    <location>
        <begin position="29"/>
        <end position="48"/>
    </location>
</feature>
<dbReference type="Pfam" id="PF02909">
    <property type="entry name" value="TetR_C_1"/>
    <property type="match status" value="1"/>
</dbReference>
<dbReference type="InterPro" id="IPR009057">
    <property type="entry name" value="Homeodomain-like_sf"/>
</dbReference>
<dbReference type="InterPro" id="IPR050109">
    <property type="entry name" value="HTH-type_TetR-like_transc_reg"/>
</dbReference>
<dbReference type="EMBL" id="CP070619">
    <property type="protein sequence ID" value="QSE91997.1"/>
    <property type="molecule type" value="Genomic_DNA"/>
</dbReference>
<keyword evidence="3 5" id="KW-0238">DNA-binding</keyword>
<keyword evidence="1" id="KW-0678">Repressor</keyword>